<dbReference type="KEGG" id="amaq:GO499_17985"/>
<dbReference type="EMBL" id="CP046620">
    <property type="protein sequence ID" value="QHQ36936.1"/>
    <property type="molecule type" value="Genomic_DNA"/>
</dbReference>
<name>A0A6P1T636_9RHOB</name>
<keyword evidence="1" id="KW-0472">Membrane</keyword>
<feature type="transmembrane region" description="Helical" evidence="1">
    <location>
        <begin position="43"/>
        <end position="64"/>
    </location>
</feature>
<protein>
    <submittedName>
        <fullName evidence="2">Uncharacterized protein</fullName>
    </submittedName>
</protein>
<evidence type="ECO:0000313" key="3">
    <source>
        <dbReference type="Proteomes" id="UP000464495"/>
    </source>
</evidence>
<evidence type="ECO:0000313" key="2">
    <source>
        <dbReference type="EMBL" id="QHQ36936.1"/>
    </source>
</evidence>
<reference evidence="2 3" key="1">
    <citation type="submission" date="2019-12" db="EMBL/GenBank/DDBJ databases">
        <title>Complete genome sequence of Algicella marina strain 9Alg 56(T) isolated from the red alga Tichocarpus crinitus.</title>
        <authorList>
            <person name="Kim S.-G."/>
            <person name="Nedashkovskaya O.I."/>
        </authorList>
    </citation>
    <scope>NUCLEOTIDE SEQUENCE [LARGE SCALE GENOMIC DNA]</scope>
    <source>
        <strain evidence="2 3">9Alg 56</strain>
    </source>
</reference>
<feature type="transmembrane region" description="Helical" evidence="1">
    <location>
        <begin position="12"/>
        <end position="31"/>
    </location>
</feature>
<keyword evidence="1" id="KW-1133">Transmembrane helix</keyword>
<evidence type="ECO:0000256" key="1">
    <source>
        <dbReference type="SAM" id="Phobius"/>
    </source>
</evidence>
<gene>
    <name evidence="2" type="ORF">GO499_17985</name>
</gene>
<dbReference type="AlphaFoldDB" id="A0A6P1T636"/>
<keyword evidence="3" id="KW-1185">Reference proteome</keyword>
<proteinExistence type="predicted"/>
<organism evidence="2 3">
    <name type="scientific">Algicella marina</name>
    <dbReference type="NCBI Taxonomy" id="2683284"/>
    <lineage>
        <taxon>Bacteria</taxon>
        <taxon>Pseudomonadati</taxon>
        <taxon>Pseudomonadota</taxon>
        <taxon>Alphaproteobacteria</taxon>
        <taxon>Rhodobacterales</taxon>
        <taxon>Paracoccaceae</taxon>
        <taxon>Algicella</taxon>
    </lineage>
</organism>
<accession>A0A6P1T636</accession>
<dbReference type="RefSeq" id="WP_161863478.1">
    <property type="nucleotide sequence ID" value="NZ_CP046620.1"/>
</dbReference>
<dbReference type="Proteomes" id="UP000464495">
    <property type="component" value="Chromosome"/>
</dbReference>
<sequence length="69" mass="7666">MFFSRLSKPLAWLLFIFGALGICMVPLRIYIPELQRPGRALDAGLDYSILMLTLGVILGTLAEIRKSGK</sequence>
<keyword evidence="1" id="KW-0812">Transmembrane</keyword>